<proteinExistence type="predicted"/>
<keyword evidence="3" id="KW-1185">Reference proteome</keyword>
<dbReference type="AlphaFoldDB" id="A0A9P4J8M5"/>
<evidence type="ECO:0000313" key="3">
    <source>
        <dbReference type="Proteomes" id="UP000799439"/>
    </source>
</evidence>
<dbReference type="InterPro" id="IPR056867">
    <property type="entry name" value="LRR_15"/>
</dbReference>
<protein>
    <recommendedName>
        <fullName evidence="1">Leucine-rich repeat domain-containing protein</fullName>
    </recommendedName>
</protein>
<comment type="caution">
    <text evidence="2">The sequence shown here is derived from an EMBL/GenBank/DDBJ whole genome shotgun (WGS) entry which is preliminary data.</text>
</comment>
<dbReference type="Pfam" id="PF24969">
    <property type="entry name" value="LRR_15"/>
    <property type="match status" value="1"/>
</dbReference>
<dbReference type="EMBL" id="ML996084">
    <property type="protein sequence ID" value="KAF2154443.1"/>
    <property type="molecule type" value="Genomic_DNA"/>
</dbReference>
<evidence type="ECO:0000259" key="1">
    <source>
        <dbReference type="Pfam" id="PF24969"/>
    </source>
</evidence>
<organism evidence="2 3">
    <name type="scientific">Myriangium duriaei CBS 260.36</name>
    <dbReference type="NCBI Taxonomy" id="1168546"/>
    <lineage>
        <taxon>Eukaryota</taxon>
        <taxon>Fungi</taxon>
        <taxon>Dikarya</taxon>
        <taxon>Ascomycota</taxon>
        <taxon>Pezizomycotina</taxon>
        <taxon>Dothideomycetes</taxon>
        <taxon>Dothideomycetidae</taxon>
        <taxon>Myriangiales</taxon>
        <taxon>Myriangiaceae</taxon>
        <taxon>Myriangium</taxon>
    </lineage>
</organism>
<accession>A0A9P4J8M5</accession>
<gene>
    <name evidence="2" type="ORF">K461DRAFT_129438</name>
</gene>
<dbReference type="Proteomes" id="UP000799439">
    <property type="component" value="Unassembled WGS sequence"/>
</dbReference>
<dbReference type="OrthoDB" id="3720847at2759"/>
<reference evidence="2" key="1">
    <citation type="journal article" date="2020" name="Stud. Mycol.">
        <title>101 Dothideomycetes genomes: a test case for predicting lifestyles and emergence of pathogens.</title>
        <authorList>
            <person name="Haridas S."/>
            <person name="Albert R."/>
            <person name="Binder M."/>
            <person name="Bloem J."/>
            <person name="Labutti K."/>
            <person name="Salamov A."/>
            <person name="Andreopoulos B."/>
            <person name="Baker S."/>
            <person name="Barry K."/>
            <person name="Bills G."/>
            <person name="Bluhm B."/>
            <person name="Cannon C."/>
            <person name="Castanera R."/>
            <person name="Culley D."/>
            <person name="Daum C."/>
            <person name="Ezra D."/>
            <person name="Gonzalez J."/>
            <person name="Henrissat B."/>
            <person name="Kuo A."/>
            <person name="Liang C."/>
            <person name="Lipzen A."/>
            <person name="Lutzoni F."/>
            <person name="Magnuson J."/>
            <person name="Mondo S."/>
            <person name="Nolan M."/>
            <person name="Ohm R."/>
            <person name="Pangilinan J."/>
            <person name="Park H.-J."/>
            <person name="Ramirez L."/>
            <person name="Alfaro M."/>
            <person name="Sun H."/>
            <person name="Tritt A."/>
            <person name="Yoshinaga Y."/>
            <person name="Zwiers L.-H."/>
            <person name="Turgeon B."/>
            <person name="Goodwin S."/>
            <person name="Spatafora J."/>
            <person name="Crous P."/>
            <person name="Grigoriev I."/>
        </authorList>
    </citation>
    <scope>NUCLEOTIDE SEQUENCE</scope>
    <source>
        <strain evidence="2">CBS 260.36</strain>
    </source>
</reference>
<name>A0A9P4J8M5_9PEZI</name>
<feature type="domain" description="Leucine-rich repeat" evidence="1">
    <location>
        <begin position="65"/>
        <end position="161"/>
    </location>
</feature>
<sequence length="468" mass="53601">MPRMASRKSLLECVGHDVFRLVLQRLSSAELYTVSLVSQGDHLFTEPVLYSSIEWTWKPNHIPPIVAFLRTILHRPDLAAFVQRIALLGSSLLFFRASLNEEPEPPIAVDRFTVRKATELIDTSGVDFGQRWKDDLRDGTMDACVTLLLSQTRQLTQLVLDHNFTRNTDILGLYLRSALCSDVEFSLSTFLHLQVVEHKKRVDYDRPMQGKRMADVLPFFYLPRLHALSLGLDNPSFFEWPSHIPDCSMITSLELAFIREAHLHNILALTPSLRTLRWHWHYNPSWRHDTNTPTVDLGEAAAAFNIVRETLRELTISAKAHMGRGNLEFPFLTLKKSLGGFLEDSKLEILDIPIPFLLSFTPDTGNHLKNIVPISIRSLKLTDDLQQHTVIQQDLWDRDGNDWDENALLADIEAWLSTYQISHPNLTWLHLSLGRGHEDWEPPKRETLLNLGSKYGVAIEITDDPTIW</sequence>
<evidence type="ECO:0000313" key="2">
    <source>
        <dbReference type="EMBL" id="KAF2154443.1"/>
    </source>
</evidence>